<dbReference type="AlphaFoldDB" id="A0A2H9T3A3"/>
<gene>
    <name evidence="1" type="ORF">CI610_03362</name>
</gene>
<organism evidence="1">
    <name type="scientific">invertebrate metagenome</name>
    <dbReference type="NCBI Taxonomy" id="1711999"/>
    <lineage>
        <taxon>unclassified sequences</taxon>
        <taxon>metagenomes</taxon>
        <taxon>organismal metagenomes</taxon>
    </lineage>
</organism>
<sequence length="68" mass="7851">MPSHIRTNVVVDQDLINEALELSGLGSRRELIHYALEELVRRKKQQQLLDLQGKVAWEGDLDESRALR</sequence>
<dbReference type="InterPro" id="IPR019239">
    <property type="entry name" value="VapB_antitoxin"/>
</dbReference>
<reference evidence="1" key="1">
    <citation type="journal article" date="2017" name="Appl. Environ. Microbiol.">
        <title>Molecular characterization of an Endozoicomonas-like organism causing infection in king scallop Pecten maximus L.</title>
        <authorList>
            <person name="Cano I."/>
            <person name="van Aerle R."/>
            <person name="Ross S."/>
            <person name="Verner-Jeffreys D.W."/>
            <person name="Paley R.K."/>
            <person name="Rimmer G."/>
            <person name="Ryder D."/>
            <person name="Hooper P."/>
            <person name="Stone D."/>
            <person name="Feist S.W."/>
        </authorList>
    </citation>
    <scope>NUCLEOTIDE SEQUENCE</scope>
</reference>
<dbReference type="Pfam" id="PF09957">
    <property type="entry name" value="VapB_antitoxin"/>
    <property type="match status" value="1"/>
</dbReference>
<protein>
    <submittedName>
        <fullName evidence="1">Antitoxin VapB11</fullName>
    </submittedName>
</protein>
<comment type="caution">
    <text evidence="1">The sequence shown here is derived from an EMBL/GenBank/DDBJ whole genome shotgun (WGS) entry which is preliminary data.</text>
</comment>
<evidence type="ECO:0000313" key="1">
    <source>
        <dbReference type="EMBL" id="PJE77706.1"/>
    </source>
</evidence>
<accession>A0A2H9T3A3</accession>
<name>A0A2H9T3A3_9ZZZZ</name>
<proteinExistence type="predicted"/>
<dbReference type="EMBL" id="NSIT01000418">
    <property type="protein sequence ID" value="PJE77706.1"/>
    <property type="molecule type" value="Genomic_DNA"/>
</dbReference>